<feature type="transmembrane region" description="Helical" evidence="2">
    <location>
        <begin position="72"/>
        <end position="92"/>
    </location>
</feature>
<comment type="similarity">
    <text evidence="1">Belongs to the UPF0177 family.</text>
</comment>
<keyword evidence="2" id="KW-0812">Transmembrane</keyword>
<organism evidence="4 5">
    <name type="scientific">Lactobacillus crispatus FB077-07</name>
    <dbReference type="NCBI Taxonomy" id="883092"/>
    <lineage>
        <taxon>Bacteria</taxon>
        <taxon>Bacillati</taxon>
        <taxon>Bacillota</taxon>
        <taxon>Bacilli</taxon>
        <taxon>Lactobacillales</taxon>
        <taxon>Lactobacillaceae</taxon>
        <taxon>Lactobacillus</taxon>
    </lineage>
</organism>
<dbReference type="GO" id="GO:0004175">
    <property type="term" value="F:endopeptidase activity"/>
    <property type="evidence" value="ECO:0007669"/>
    <property type="project" value="UniProtKB-ARBA"/>
</dbReference>
<evidence type="ECO:0000256" key="1">
    <source>
        <dbReference type="ARBA" id="ARBA00009067"/>
    </source>
</evidence>
<protein>
    <recommendedName>
        <fullName evidence="3">CAAX prenyl protease 2/Lysostaphin resistance protein A-like domain-containing protein</fullName>
    </recommendedName>
</protein>
<feature type="transmembrane region" description="Helical" evidence="2">
    <location>
        <begin position="168"/>
        <end position="188"/>
    </location>
</feature>
<feature type="transmembrane region" description="Helical" evidence="2">
    <location>
        <begin position="371"/>
        <end position="390"/>
    </location>
</feature>
<feature type="transmembrane region" description="Helical" evidence="2">
    <location>
        <begin position="286"/>
        <end position="305"/>
    </location>
</feature>
<dbReference type="Proteomes" id="UP000004722">
    <property type="component" value="Unassembled WGS sequence"/>
</dbReference>
<feature type="domain" description="CAAX prenyl protease 2/Lysostaphin resistance protein A-like" evidence="3">
    <location>
        <begin position="254"/>
        <end position="350"/>
    </location>
</feature>
<keyword evidence="2" id="KW-0472">Membrane</keyword>
<feature type="transmembrane region" description="Helical" evidence="2">
    <location>
        <begin position="104"/>
        <end position="128"/>
    </location>
</feature>
<evidence type="ECO:0000259" key="3">
    <source>
        <dbReference type="Pfam" id="PF02517"/>
    </source>
</evidence>
<comment type="caution">
    <text evidence="4">The sequence shown here is derived from an EMBL/GenBank/DDBJ whole genome shotgun (WGS) entry which is preliminary data.</text>
</comment>
<dbReference type="AlphaFoldDB" id="K1MY38"/>
<keyword evidence="2" id="KW-1133">Transmembrane helix</keyword>
<dbReference type="HOGENOM" id="CLU_044196_1_1_9"/>
<feature type="transmembrane region" description="Helical" evidence="2">
    <location>
        <begin position="312"/>
        <end position="333"/>
    </location>
</feature>
<dbReference type="InterPro" id="IPR003675">
    <property type="entry name" value="Rce1/LyrA-like_dom"/>
</dbReference>
<dbReference type="PATRIC" id="fig|883092.3.peg.615"/>
<gene>
    <name evidence="4" type="ORF">HMPREF9249_00613</name>
</gene>
<feature type="transmembrane region" description="Helical" evidence="2">
    <location>
        <begin position="208"/>
        <end position="225"/>
    </location>
</feature>
<evidence type="ECO:0000313" key="5">
    <source>
        <dbReference type="Proteomes" id="UP000004722"/>
    </source>
</evidence>
<dbReference type="GO" id="GO:0080120">
    <property type="term" value="P:CAAX-box protein maturation"/>
    <property type="evidence" value="ECO:0007669"/>
    <property type="project" value="UniProtKB-ARBA"/>
</dbReference>
<proteinExistence type="inferred from homology"/>
<reference evidence="4 5" key="1">
    <citation type="submission" date="2012-07" db="EMBL/GenBank/DDBJ databases">
        <title>The Genome Sequence of Lactobacillus crispatus FB077-07.</title>
        <authorList>
            <consortium name="The Broad Institute Genome Sequencing Platform"/>
            <person name="Earl A."/>
            <person name="Ward D."/>
            <person name="Feldgarden M."/>
            <person name="Gevers D."/>
            <person name="Saerens B."/>
            <person name="Vaneechoutte M."/>
            <person name="Walker B."/>
            <person name="Young S.K."/>
            <person name="Zeng Q."/>
            <person name="Gargeya S."/>
            <person name="Fitzgerald M."/>
            <person name="Haas B."/>
            <person name="Abouelleil A."/>
            <person name="Alvarado L."/>
            <person name="Arachchi H.M."/>
            <person name="Berlin A.M."/>
            <person name="Chapman S.B."/>
            <person name="Goldberg J."/>
            <person name="Griggs A."/>
            <person name="Gujja S."/>
            <person name="Hansen M."/>
            <person name="Howarth C."/>
            <person name="Imamovic A."/>
            <person name="Larimer J."/>
            <person name="McCowen C."/>
            <person name="Montmayeur A."/>
            <person name="Murphy C."/>
            <person name="Neiman D."/>
            <person name="Pearson M."/>
            <person name="Priest M."/>
            <person name="Roberts A."/>
            <person name="Saif S."/>
            <person name="Shea T."/>
            <person name="Sisk P."/>
            <person name="Sykes S."/>
            <person name="Wortman J."/>
            <person name="Nusbaum C."/>
            <person name="Birren B."/>
        </authorList>
    </citation>
    <scope>NUCLEOTIDE SEQUENCE [LARGE SCALE GENOMIC DNA]</scope>
    <source>
        <strain evidence="4 5">FB077-07</strain>
    </source>
</reference>
<evidence type="ECO:0000313" key="4">
    <source>
        <dbReference type="EMBL" id="EKB72296.1"/>
    </source>
</evidence>
<sequence length="416" mass="48497">MKERIFSRKFWQKVFNYQLIIWFLLMISYTFSQRNNHFYFIGDLFNLAFSTAIMGLNFYVQFKKDSSKTNTQIVRWLTIVIFPFNFCQIWHITGNFLLKNLPAIEILLVLLLWAVYIFLLVPIAVVHVGPIKNWFLRLLTIYFLDIQYGDAQNLAINPDFRWLHSLTYQGVIAAIALLTMTCFLVKAWGYHFNPNLKFIKSPSFQKKILLALLIMATIDLFYNEFINYDKAIWTVFFGVDIGSFKFSIPNLTAAIEPGILEETERYLLIVIFLAGFNRFPKYRIPVAIYGSAILFGLSHLSNFCWHGESFTATIAQVIGVMGSAFIWAELYLYTGKLWLPMIYHFLMDYISDLQSGWNSAGWSWNGEITDYIYTVLIVGVPLLFSILMLFGKRRQVMEDNADLILNLNGRQSMIYQ</sequence>
<name>K1MY38_9LACO</name>
<feature type="transmembrane region" description="Helical" evidence="2">
    <location>
        <begin position="135"/>
        <end position="156"/>
    </location>
</feature>
<feature type="transmembrane region" description="Helical" evidence="2">
    <location>
        <begin position="38"/>
        <end position="60"/>
    </location>
</feature>
<dbReference type="RefSeq" id="WP_005728998.1">
    <property type="nucleotide sequence ID" value="NZ_JH932272.1"/>
</dbReference>
<evidence type="ECO:0000256" key="2">
    <source>
        <dbReference type="SAM" id="Phobius"/>
    </source>
</evidence>
<dbReference type="Pfam" id="PF02517">
    <property type="entry name" value="Rce1-like"/>
    <property type="match status" value="1"/>
</dbReference>
<dbReference type="EMBL" id="AGZG01000029">
    <property type="protein sequence ID" value="EKB72296.1"/>
    <property type="molecule type" value="Genomic_DNA"/>
</dbReference>
<feature type="transmembrane region" description="Helical" evidence="2">
    <location>
        <begin position="14"/>
        <end position="32"/>
    </location>
</feature>
<accession>K1MY38</accession>